<gene>
    <name evidence="4" type="ORF">EDD40_0559</name>
</gene>
<dbReference type="PANTHER" id="PTHR40763">
    <property type="entry name" value="MEMBRANE PROTEIN-RELATED"/>
    <property type="match status" value="1"/>
</dbReference>
<organism evidence="4 5">
    <name type="scientific">Saccharothrix texasensis</name>
    <dbReference type="NCBI Taxonomy" id="103734"/>
    <lineage>
        <taxon>Bacteria</taxon>
        <taxon>Bacillati</taxon>
        <taxon>Actinomycetota</taxon>
        <taxon>Actinomycetes</taxon>
        <taxon>Pseudonocardiales</taxon>
        <taxon>Pseudonocardiaceae</taxon>
        <taxon>Saccharothrix</taxon>
    </lineage>
</organism>
<dbReference type="RefSeq" id="WP_123747700.1">
    <property type="nucleotide sequence ID" value="NZ_RJKM01000001.1"/>
</dbReference>
<proteinExistence type="predicted"/>
<name>A0A3N1GYI3_9PSEU</name>
<keyword evidence="2" id="KW-0812">Transmembrane</keyword>
<protein>
    <submittedName>
        <fullName evidence="4">Uncharacterized protein DUF1707</fullName>
    </submittedName>
</protein>
<keyword evidence="2" id="KW-0472">Membrane</keyword>
<dbReference type="PANTHER" id="PTHR40763:SF4">
    <property type="entry name" value="DUF1707 DOMAIN-CONTAINING PROTEIN"/>
    <property type="match status" value="1"/>
</dbReference>
<accession>A0A3N1GYI3</accession>
<evidence type="ECO:0000259" key="3">
    <source>
        <dbReference type="Pfam" id="PF08044"/>
    </source>
</evidence>
<dbReference type="EMBL" id="RJKM01000001">
    <property type="protein sequence ID" value="ROP35334.1"/>
    <property type="molecule type" value="Genomic_DNA"/>
</dbReference>
<evidence type="ECO:0000256" key="1">
    <source>
        <dbReference type="SAM" id="MobiDB-lite"/>
    </source>
</evidence>
<feature type="compositionally biased region" description="Pro residues" evidence="1">
    <location>
        <begin position="1"/>
        <end position="10"/>
    </location>
</feature>
<feature type="transmembrane region" description="Helical" evidence="2">
    <location>
        <begin position="88"/>
        <end position="116"/>
    </location>
</feature>
<sequence length="133" mass="14145">MHPSPSPTPGPARGAPARRAGDADRDHTAARLRDAVGEGRLTLAEADERIAAAYTAVHEHDLAALTADLPAPPPPPAPPARRRPPPPVILLVLLAVAWLASPLPFPWPLLLVALLVHRGARHRRRHDPITPAA</sequence>
<reference evidence="4 5" key="1">
    <citation type="submission" date="2018-11" db="EMBL/GenBank/DDBJ databases">
        <title>Sequencing the genomes of 1000 actinobacteria strains.</title>
        <authorList>
            <person name="Klenk H.-P."/>
        </authorList>
    </citation>
    <scope>NUCLEOTIDE SEQUENCE [LARGE SCALE GENOMIC DNA]</scope>
    <source>
        <strain evidence="4 5">DSM 44231</strain>
    </source>
</reference>
<comment type="caution">
    <text evidence="4">The sequence shown here is derived from an EMBL/GenBank/DDBJ whole genome shotgun (WGS) entry which is preliminary data.</text>
</comment>
<keyword evidence="2" id="KW-1133">Transmembrane helix</keyword>
<dbReference type="AlphaFoldDB" id="A0A3N1GYI3"/>
<evidence type="ECO:0000313" key="5">
    <source>
        <dbReference type="Proteomes" id="UP000268727"/>
    </source>
</evidence>
<dbReference type="OrthoDB" id="4772576at2"/>
<feature type="domain" description="DUF1707" evidence="3">
    <location>
        <begin position="19"/>
        <end position="70"/>
    </location>
</feature>
<dbReference type="Proteomes" id="UP000268727">
    <property type="component" value="Unassembled WGS sequence"/>
</dbReference>
<evidence type="ECO:0000256" key="2">
    <source>
        <dbReference type="SAM" id="Phobius"/>
    </source>
</evidence>
<dbReference type="Pfam" id="PF08044">
    <property type="entry name" value="DUF1707"/>
    <property type="match status" value="1"/>
</dbReference>
<evidence type="ECO:0000313" key="4">
    <source>
        <dbReference type="EMBL" id="ROP35334.1"/>
    </source>
</evidence>
<feature type="region of interest" description="Disordered" evidence="1">
    <location>
        <begin position="1"/>
        <end position="27"/>
    </location>
</feature>
<dbReference type="InterPro" id="IPR012551">
    <property type="entry name" value="DUF1707_SHOCT-like"/>
</dbReference>
<keyword evidence="5" id="KW-1185">Reference proteome</keyword>